<organism evidence="1">
    <name type="scientific">marine sediment metagenome</name>
    <dbReference type="NCBI Taxonomy" id="412755"/>
    <lineage>
        <taxon>unclassified sequences</taxon>
        <taxon>metagenomes</taxon>
        <taxon>ecological metagenomes</taxon>
    </lineage>
</organism>
<name>X1JVJ0_9ZZZZ</name>
<sequence>PYVPRRFLGLFGTDTNIIYQKSKCPVVVIF</sequence>
<proteinExistence type="predicted"/>
<protein>
    <submittedName>
        <fullName evidence="1">Uncharacterized protein</fullName>
    </submittedName>
</protein>
<feature type="non-terminal residue" evidence="1">
    <location>
        <position position="30"/>
    </location>
</feature>
<reference evidence="1" key="1">
    <citation type="journal article" date="2014" name="Front. Microbiol.">
        <title>High frequency of phylogenetically diverse reductive dehalogenase-homologous genes in deep subseafloor sedimentary metagenomes.</title>
        <authorList>
            <person name="Kawai M."/>
            <person name="Futagami T."/>
            <person name="Toyoda A."/>
            <person name="Takaki Y."/>
            <person name="Nishi S."/>
            <person name="Hori S."/>
            <person name="Arai W."/>
            <person name="Tsubouchi T."/>
            <person name="Morono Y."/>
            <person name="Uchiyama I."/>
            <person name="Ito T."/>
            <person name="Fujiyama A."/>
            <person name="Inagaki F."/>
            <person name="Takami H."/>
        </authorList>
    </citation>
    <scope>NUCLEOTIDE SEQUENCE</scope>
    <source>
        <strain evidence="1">Expedition CK06-06</strain>
    </source>
</reference>
<comment type="caution">
    <text evidence="1">The sequence shown here is derived from an EMBL/GenBank/DDBJ whole genome shotgun (WGS) entry which is preliminary data.</text>
</comment>
<dbReference type="AlphaFoldDB" id="X1JVJ0"/>
<gene>
    <name evidence="1" type="ORF">S03H2_73177</name>
</gene>
<evidence type="ECO:0000313" key="1">
    <source>
        <dbReference type="EMBL" id="GAH98102.1"/>
    </source>
</evidence>
<accession>X1JVJ0</accession>
<feature type="non-terminal residue" evidence="1">
    <location>
        <position position="1"/>
    </location>
</feature>
<dbReference type="EMBL" id="BARU01050025">
    <property type="protein sequence ID" value="GAH98102.1"/>
    <property type="molecule type" value="Genomic_DNA"/>
</dbReference>